<feature type="region of interest" description="Disordered" evidence="1">
    <location>
        <begin position="55"/>
        <end position="84"/>
    </location>
</feature>
<proteinExistence type="predicted"/>
<feature type="transmembrane region" description="Helical" evidence="2">
    <location>
        <begin position="663"/>
        <end position="688"/>
    </location>
</feature>
<dbReference type="AlphaFoldDB" id="A0A0P1BLQ8"/>
<evidence type="ECO:0000313" key="4">
    <source>
        <dbReference type="Proteomes" id="UP000054845"/>
    </source>
</evidence>
<evidence type="ECO:0000256" key="1">
    <source>
        <dbReference type="SAM" id="MobiDB-lite"/>
    </source>
</evidence>
<protein>
    <submittedName>
        <fullName evidence="3">Uncharacterized protein</fullName>
    </submittedName>
</protein>
<name>A0A0P1BLQ8_9BASI</name>
<evidence type="ECO:0000313" key="3">
    <source>
        <dbReference type="EMBL" id="CEH16684.1"/>
    </source>
</evidence>
<dbReference type="Proteomes" id="UP000054845">
    <property type="component" value="Unassembled WGS sequence"/>
</dbReference>
<accession>A0A0P1BLQ8</accession>
<keyword evidence="4" id="KW-1185">Reference proteome</keyword>
<feature type="transmembrane region" description="Helical" evidence="2">
    <location>
        <begin position="102"/>
        <end position="125"/>
    </location>
</feature>
<feature type="region of interest" description="Disordered" evidence="1">
    <location>
        <begin position="1"/>
        <end position="34"/>
    </location>
</feature>
<organism evidence="3 4">
    <name type="scientific">Ceraceosorus bombacis</name>
    <dbReference type="NCBI Taxonomy" id="401625"/>
    <lineage>
        <taxon>Eukaryota</taxon>
        <taxon>Fungi</taxon>
        <taxon>Dikarya</taxon>
        <taxon>Basidiomycota</taxon>
        <taxon>Ustilaginomycotina</taxon>
        <taxon>Exobasidiomycetes</taxon>
        <taxon>Ceraceosorales</taxon>
        <taxon>Ceraceosoraceae</taxon>
        <taxon>Ceraceosorus</taxon>
    </lineage>
</organism>
<keyword evidence="2" id="KW-0812">Transmembrane</keyword>
<dbReference type="EMBL" id="CCYA01000318">
    <property type="protein sequence ID" value="CEH16684.1"/>
    <property type="molecule type" value="Genomic_DNA"/>
</dbReference>
<sequence>MSSPSASMGRTEGHAAPTHEVMSLAEAYQQRSEESPYETATSAYIASGHHLHKHPYAHAHSQSQSAGQEKHANGPSRPLSSASGSYGRIQRAAVKGQQVDRWLFVLLHALLILLFIVLLAVWGAARHSAGFESRLNSAQVPSAQAGITLLGNCGALLIGAAAWTFTRSVDLDKRVVLGSNASAFRLEAAWLQRVPANVRSAIHSHVMERRSMVFRNAATSADLAKRSTTQATGVVADATFYPYANISTALVDGPQLNAPAPSLLSSFPAAVAGWGANNFATPDEPQMGLTGYRLHDAPIESDRFEGIAKVAGFDVVVDCGMADDVNMTVTNLVGLLPDTDQGPSLRLNFTMTSRAVPIPSAGSLPSTPRDVTFQFTDDVFFQSCQTATNAHTRILNQWNGTFFANLPRTAWFYHISDEGNPFCAPIYDSRGNTGELLRVDLSAFNQSDVANTNWNVQAFGCTLRSVPLKNLEVDMSTAALLPSSRADRSSRYSTREWHQGTSGGWAPALQNFSSWPTPLDSWSQAFDLSLSWYASSVAGRPFRDCMARNGSTCHADTLMESNIRRALAFDATKLLQANQDVTVGEFGTLARGQNTLATLEEYLSNVTAQILKTYADEVYHVTLPYRVSEPENQRNRSYAALQSFKAQYRGSTPLDGISVRFQVLLWPTMLGFVTSLFAAALAVFIGFAR</sequence>
<keyword evidence="2" id="KW-0472">Membrane</keyword>
<keyword evidence="2" id="KW-1133">Transmembrane helix</keyword>
<evidence type="ECO:0000256" key="2">
    <source>
        <dbReference type="SAM" id="Phobius"/>
    </source>
</evidence>
<dbReference type="OrthoDB" id="10313524at2759"/>
<reference evidence="3 4" key="1">
    <citation type="submission" date="2014-09" db="EMBL/GenBank/DDBJ databases">
        <authorList>
            <person name="Magalhaes I.L.F."/>
            <person name="Oliveira U."/>
            <person name="Santos F.R."/>
            <person name="Vidigal T.H.D.A."/>
            <person name="Brescovit A.D."/>
            <person name="Santos A.J."/>
        </authorList>
    </citation>
    <scope>NUCLEOTIDE SEQUENCE [LARGE SCALE GENOMIC DNA]</scope>
</reference>